<dbReference type="InterPro" id="IPR000082">
    <property type="entry name" value="SEA_dom"/>
</dbReference>
<evidence type="ECO:0000313" key="4">
    <source>
        <dbReference type="Proteomes" id="UP000823561"/>
    </source>
</evidence>
<sequence>MAQPTSLILCVVGVVFAAPFQVSAGISANIQQSAISHDFYIYMEFNTPPFEESLLDPSSDYYKSLKSDFVQLMEDVYWCPDCPTKSFYGGATDVTFSKSGLSTVVRMTLGFRTQTINSLLVKFLFIDAFVQSPKKPNIQNIRVERVDQSPTA</sequence>
<proteinExistence type="predicted"/>
<accession>A0AAV6FP97</accession>
<dbReference type="InterPro" id="IPR036364">
    <property type="entry name" value="SEA_dom_sf"/>
</dbReference>
<comment type="caution">
    <text evidence="3">The sequence shown here is derived from an EMBL/GenBank/DDBJ whole genome shotgun (WGS) entry which is preliminary data.</text>
</comment>
<dbReference type="Gene3D" id="3.30.70.960">
    <property type="entry name" value="SEA domain"/>
    <property type="match status" value="1"/>
</dbReference>
<dbReference type="PROSITE" id="PS50024">
    <property type="entry name" value="SEA"/>
    <property type="match status" value="1"/>
</dbReference>
<reference evidence="3" key="1">
    <citation type="submission" date="2020-10" db="EMBL/GenBank/DDBJ databases">
        <title>Chromosome-scale genome assembly of the Allis shad, Alosa alosa.</title>
        <authorList>
            <person name="Margot Z."/>
            <person name="Christophe K."/>
            <person name="Cabau C."/>
            <person name="Louis A."/>
            <person name="Berthelot C."/>
            <person name="Parey E."/>
            <person name="Roest Crollius H."/>
            <person name="Montfort J."/>
            <person name="Robinson-Rechavi M."/>
            <person name="Bucao C."/>
            <person name="Bouchez O."/>
            <person name="Gislard M."/>
            <person name="Lluch J."/>
            <person name="Milhes M."/>
            <person name="Lampietro C."/>
            <person name="Lopez Roques C."/>
            <person name="Donnadieu C."/>
            <person name="Braasch I."/>
            <person name="Desvignes T."/>
            <person name="Postlethwait J."/>
            <person name="Bobe J."/>
            <person name="Guiguen Y."/>
        </authorList>
    </citation>
    <scope>NUCLEOTIDE SEQUENCE</scope>
    <source>
        <strain evidence="3">M-15738</strain>
        <tissue evidence="3">Blood</tissue>
    </source>
</reference>
<feature type="chain" id="PRO_5043484633" description="SEA domain-containing protein" evidence="1">
    <location>
        <begin position="18"/>
        <end position="152"/>
    </location>
</feature>
<dbReference type="SUPFAM" id="SSF82671">
    <property type="entry name" value="SEA domain"/>
    <property type="match status" value="1"/>
</dbReference>
<dbReference type="AlphaFoldDB" id="A0AAV6FP97"/>
<feature type="domain" description="SEA" evidence="2">
    <location>
        <begin position="35"/>
        <end position="148"/>
    </location>
</feature>
<evidence type="ECO:0000313" key="3">
    <source>
        <dbReference type="EMBL" id="KAG5264370.1"/>
    </source>
</evidence>
<name>A0AAV6FP97_9TELE</name>
<organism evidence="3 4">
    <name type="scientific">Alosa alosa</name>
    <name type="common">allis shad</name>
    <dbReference type="NCBI Taxonomy" id="278164"/>
    <lineage>
        <taxon>Eukaryota</taxon>
        <taxon>Metazoa</taxon>
        <taxon>Chordata</taxon>
        <taxon>Craniata</taxon>
        <taxon>Vertebrata</taxon>
        <taxon>Euteleostomi</taxon>
        <taxon>Actinopterygii</taxon>
        <taxon>Neopterygii</taxon>
        <taxon>Teleostei</taxon>
        <taxon>Clupei</taxon>
        <taxon>Clupeiformes</taxon>
        <taxon>Clupeoidei</taxon>
        <taxon>Clupeidae</taxon>
        <taxon>Alosa</taxon>
    </lineage>
</organism>
<dbReference type="EMBL" id="JADWDJ010000020">
    <property type="protein sequence ID" value="KAG5264370.1"/>
    <property type="molecule type" value="Genomic_DNA"/>
</dbReference>
<evidence type="ECO:0000256" key="1">
    <source>
        <dbReference type="SAM" id="SignalP"/>
    </source>
</evidence>
<keyword evidence="1" id="KW-0732">Signal</keyword>
<keyword evidence="4" id="KW-1185">Reference proteome</keyword>
<dbReference type="Proteomes" id="UP000823561">
    <property type="component" value="Chromosome 20"/>
</dbReference>
<feature type="signal peptide" evidence="1">
    <location>
        <begin position="1"/>
        <end position="17"/>
    </location>
</feature>
<evidence type="ECO:0000259" key="2">
    <source>
        <dbReference type="PROSITE" id="PS50024"/>
    </source>
</evidence>
<gene>
    <name evidence="3" type="ORF">AALO_G00253020</name>
</gene>
<protein>
    <recommendedName>
        <fullName evidence="2">SEA domain-containing protein</fullName>
    </recommendedName>
</protein>